<evidence type="ECO:0000256" key="2">
    <source>
        <dbReference type="ARBA" id="ARBA00008333"/>
    </source>
</evidence>
<dbReference type="GO" id="GO:0015093">
    <property type="term" value="F:ferrous iron transmembrane transporter activity"/>
    <property type="evidence" value="ECO:0007669"/>
    <property type="project" value="TreeGrafter"/>
</dbReference>
<dbReference type="EMBL" id="CVRY01000003">
    <property type="protein sequence ID" value="CRL61632.1"/>
    <property type="molecule type" value="Genomic_DNA"/>
</dbReference>
<evidence type="ECO:0000256" key="3">
    <source>
        <dbReference type="ARBA" id="ARBA00022692"/>
    </source>
</evidence>
<feature type="transmembrane region" description="Helical" evidence="6">
    <location>
        <begin position="149"/>
        <end position="172"/>
    </location>
</feature>
<keyword evidence="3 6" id="KW-0812">Transmembrane</keyword>
<feature type="transmembrane region" description="Helical" evidence="6">
    <location>
        <begin position="115"/>
        <end position="137"/>
    </location>
</feature>
<feature type="transmembrane region" description="Helical" evidence="6">
    <location>
        <begin position="6"/>
        <end position="26"/>
    </location>
</feature>
<protein>
    <submittedName>
        <fullName evidence="7">Ferrous iron permease EfeU</fullName>
    </submittedName>
</protein>
<dbReference type="PANTHER" id="PTHR31632">
    <property type="entry name" value="IRON TRANSPORTER FTH1"/>
    <property type="match status" value="1"/>
</dbReference>
<gene>
    <name evidence="7" type="primary">efeU</name>
    <name evidence="7" type="ORF">BN1804_01566</name>
</gene>
<feature type="transmembrane region" description="Helical" evidence="6">
    <location>
        <begin position="38"/>
        <end position="61"/>
    </location>
</feature>
<evidence type="ECO:0000256" key="6">
    <source>
        <dbReference type="SAM" id="Phobius"/>
    </source>
</evidence>
<dbReference type="RefSeq" id="WP_072063615.1">
    <property type="nucleotide sequence ID" value="NZ_CVRY01000003.1"/>
</dbReference>
<evidence type="ECO:0000313" key="7">
    <source>
        <dbReference type="EMBL" id="CRL61632.1"/>
    </source>
</evidence>
<dbReference type="Pfam" id="PF03239">
    <property type="entry name" value="FTR1"/>
    <property type="match status" value="1"/>
</dbReference>
<keyword evidence="5 6" id="KW-0472">Membrane</keyword>
<name>A0A0G4Q6W8_9GAMM</name>
<feature type="transmembrane region" description="Helical" evidence="6">
    <location>
        <begin position="67"/>
        <end position="90"/>
    </location>
</feature>
<feature type="transmembrane region" description="Helical" evidence="6">
    <location>
        <begin position="252"/>
        <end position="270"/>
    </location>
</feature>
<evidence type="ECO:0000313" key="8">
    <source>
        <dbReference type="Proteomes" id="UP000183920"/>
    </source>
</evidence>
<proteinExistence type="inferred from homology"/>
<comment type="similarity">
    <text evidence="2">Belongs to the oxidase-dependent Fe transporter (OFeT) (TC 9.A.10.1) family.</text>
</comment>
<accession>A0A0G4Q6W8</accession>
<comment type="subcellular location">
    <subcellularLocation>
        <location evidence="1">Membrane</location>
        <topology evidence="1">Multi-pass membrane protein</topology>
    </subcellularLocation>
</comment>
<evidence type="ECO:0000256" key="5">
    <source>
        <dbReference type="ARBA" id="ARBA00023136"/>
    </source>
</evidence>
<evidence type="ECO:0000256" key="4">
    <source>
        <dbReference type="ARBA" id="ARBA00022989"/>
    </source>
</evidence>
<dbReference type="Proteomes" id="UP000183920">
    <property type="component" value="Unassembled WGS sequence"/>
</dbReference>
<organism evidence="7 8">
    <name type="scientific">Proteus penneri</name>
    <dbReference type="NCBI Taxonomy" id="102862"/>
    <lineage>
        <taxon>Bacteria</taxon>
        <taxon>Pseudomonadati</taxon>
        <taxon>Pseudomonadota</taxon>
        <taxon>Gammaproteobacteria</taxon>
        <taxon>Enterobacterales</taxon>
        <taxon>Morganellaceae</taxon>
        <taxon>Proteus</taxon>
    </lineage>
</organism>
<dbReference type="InterPro" id="IPR004923">
    <property type="entry name" value="FTR1/Fip1/EfeU"/>
</dbReference>
<evidence type="ECO:0000256" key="1">
    <source>
        <dbReference type="ARBA" id="ARBA00004141"/>
    </source>
</evidence>
<dbReference type="AlphaFoldDB" id="A0A0G4Q6W8"/>
<feature type="transmembrane region" description="Helical" evidence="6">
    <location>
        <begin position="179"/>
        <end position="199"/>
    </location>
</feature>
<dbReference type="GO" id="GO:0033573">
    <property type="term" value="C:high-affinity iron permease complex"/>
    <property type="evidence" value="ECO:0007669"/>
    <property type="project" value="InterPro"/>
</dbReference>
<keyword evidence="4 6" id="KW-1133">Transmembrane helix</keyword>
<dbReference type="PANTHER" id="PTHR31632:SF2">
    <property type="entry name" value="PLASMA MEMBRANE IRON PERMEASE"/>
    <property type="match status" value="1"/>
</dbReference>
<reference evidence="8" key="1">
    <citation type="submission" date="2015-06" db="EMBL/GenBank/DDBJ databases">
        <authorList>
            <person name="Urmite Genomes"/>
        </authorList>
    </citation>
    <scope>NUCLEOTIDE SEQUENCE [LARGE SCALE GENOMIC DNA]</scope>
    <source>
        <strain evidence="8">CSUR P1867</strain>
    </source>
</reference>
<sequence length="278" mass="31399">MGQVLFVVWRESFEALLVVGIIYAWIKRSPAPQQGMKYLWGGVVFGLFLAIILALSIYGVFSSLEDIWQSLFMIAMEIIACVLIVQMVYWMNGQGKSLKANIENELTQKTQQQSAWGILLIIAIAIAREGSEVVVFLSSHIMALNAQTALPFFIEVFIGLLVAAFTLWLFLLTSKVISWRYFFTVTGFLLLFLAVSLLLKAVEEIVNLLIEIDFELPDFFIYPLWDISHILDDSSVFGNFLVSFFAYRSQPIGLSVVTFIVFWGGVALLFKRGARHAK</sequence>